<gene>
    <name evidence="1" type="ORF">ACFQJ9_11710</name>
</gene>
<dbReference type="RefSeq" id="WP_279529985.1">
    <property type="nucleotide sequence ID" value="NZ_CP122312.1"/>
</dbReference>
<keyword evidence="2" id="KW-1185">Reference proteome</keyword>
<dbReference type="Proteomes" id="UP001596447">
    <property type="component" value="Unassembled WGS sequence"/>
</dbReference>
<name>A0ABD5Z4H5_9EURY</name>
<comment type="caution">
    <text evidence="1">The sequence shown here is derived from an EMBL/GenBank/DDBJ whole genome shotgun (WGS) entry which is preliminary data.</text>
</comment>
<organism evidence="1 2">
    <name type="scientific">Halospeciosus flavus</name>
    <dbReference type="NCBI Taxonomy" id="3032283"/>
    <lineage>
        <taxon>Archaea</taxon>
        <taxon>Methanobacteriati</taxon>
        <taxon>Methanobacteriota</taxon>
        <taxon>Stenosarchaea group</taxon>
        <taxon>Halobacteria</taxon>
        <taxon>Halobacteriales</taxon>
        <taxon>Halobacteriaceae</taxon>
        <taxon>Halospeciosus</taxon>
    </lineage>
</organism>
<evidence type="ECO:0000313" key="2">
    <source>
        <dbReference type="Proteomes" id="UP001596447"/>
    </source>
</evidence>
<accession>A0ABD5Z4H5</accession>
<dbReference type="EMBL" id="JBHTAR010000011">
    <property type="protein sequence ID" value="MFC7200066.1"/>
    <property type="molecule type" value="Genomic_DNA"/>
</dbReference>
<protein>
    <submittedName>
        <fullName evidence="1">Tautomerase family protein</fullName>
    </submittedName>
</protein>
<reference evidence="1 2" key="1">
    <citation type="journal article" date="2019" name="Int. J. Syst. Evol. Microbiol.">
        <title>The Global Catalogue of Microorganisms (GCM) 10K type strain sequencing project: providing services to taxonomists for standard genome sequencing and annotation.</title>
        <authorList>
            <consortium name="The Broad Institute Genomics Platform"/>
            <consortium name="The Broad Institute Genome Sequencing Center for Infectious Disease"/>
            <person name="Wu L."/>
            <person name="Ma J."/>
        </authorList>
    </citation>
    <scope>NUCLEOTIDE SEQUENCE [LARGE SCALE GENOMIC DNA]</scope>
    <source>
        <strain evidence="1 2">XZGYJ-43</strain>
    </source>
</reference>
<dbReference type="InterPro" id="IPR014347">
    <property type="entry name" value="Tautomerase/MIF_sf"/>
</dbReference>
<evidence type="ECO:0000313" key="1">
    <source>
        <dbReference type="EMBL" id="MFC7200066.1"/>
    </source>
</evidence>
<proteinExistence type="predicted"/>
<sequence>MPLLTFSADFGIDAPDADAFAEAVAEHYAEEMQTETGHVAVSVDADPENHLWLGRSTGGRHLFLDADVRRGRDQAQKRAFALAVIDLAGEHFDVPEANAKVVFTEHEGPQMMGANRVGGEWSPEEE</sequence>
<dbReference type="Gene3D" id="3.30.429.10">
    <property type="entry name" value="Macrophage Migration Inhibitory Factor"/>
    <property type="match status" value="1"/>
</dbReference>
<dbReference type="AlphaFoldDB" id="A0ABD5Z4H5"/>
<dbReference type="SUPFAM" id="SSF55331">
    <property type="entry name" value="Tautomerase/MIF"/>
    <property type="match status" value="1"/>
</dbReference>